<comment type="caution">
    <text evidence="2">The sequence shown here is derived from an EMBL/GenBank/DDBJ whole genome shotgun (WGS) entry which is preliminary data.</text>
</comment>
<keyword evidence="3" id="KW-1185">Reference proteome</keyword>
<dbReference type="InterPro" id="IPR046095">
    <property type="entry name" value="DUF6113"/>
</dbReference>
<dbReference type="AlphaFoldDB" id="A0A8J3RLW1"/>
<keyword evidence="1" id="KW-0472">Membrane</keyword>
<dbReference type="Pfam" id="PF19608">
    <property type="entry name" value="DUF6113"/>
    <property type="match status" value="1"/>
</dbReference>
<sequence>MDVTEQVPGPIPGHIHEQGHGTGRGPMVLTVLMYVVLTLLGVMAGLLGGFHHSWYIRPVPASALAWIALLFAVCHGAGRVMEGKGAALAPATGWLLATMLWLAERPEGDVIIANDVSGYVYLYGSVIAIMAGVLLVPSRGGSWLLTERSYGRGRVKPDPT</sequence>
<organism evidence="2 3">
    <name type="scientific">Planobispora longispora</name>
    <dbReference type="NCBI Taxonomy" id="28887"/>
    <lineage>
        <taxon>Bacteria</taxon>
        <taxon>Bacillati</taxon>
        <taxon>Actinomycetota</taxon>
        <taxon>Actinomycetes</taxon>
        <taxon>Streptosporangiales</taxon>
        <taxon>Streptosporangiaceae</taxon>
        <taxon>Planobispora</taxon>
    </lineage>
</organism>
<dbReference type="EMBL" id="BOOH01000029">
    <property type="protein sequence ID" value="GIH77370.1"/>
    <property type="molecule type" value="Genomic_DNA"/>
</dbReference>
<proteinExistence type="predicted"/>
<keyword evidence="1" id="KW-0812">Transmembrane</keyword>
<evidence type="ECO:0000256" key="1">
    <source>
        <dbReference type="SAM" id="Phobius"/>
    </source>
</evidence>
<protein>
    <recommendedName>
        <fullName evidence="4">Integral membrane protein</fullName>
    </recommendedName>
</protein>
<feature type="transmembrane region" description="Helical" evidence="1">
    <location>
        <begin position="54"/>
        <end position="73"/>
    </location>
</feature>
<feature type="transmembrane region" description="Helical" evidence="1">
    <location>
        <begin position="27"/>
        <end position="48"/>
    </location>
</feature>
<evidence type="ECO:0000313" key="2">
    <source>
        <dbReference type="EMBL" id="GIH77370.1"/>
    </source>
</evidence>
<name>A0A8J3RLW1_9ACTN</name>
<keyword evidence="1" id="KW-1133">Transmembrane helix</keyword>
<dbReference type="Proteomes" id="UP000616724">
    <property type="component" value="Unassembled WGS sequence"/>
</dbReference>
<evidence type="ECO:0008006" key="4">
    <source>
        <dbReference type="Google" id="ProtNLM"/>
    </source>
</evidence>
<reference evidence="2 3" key="1">
    <citation type="submission" date="2021-01" db="EMBL/GenBank/DDBJ databases">
        <title>Whole genome shotgun sequence of Planobispora longispora NBRC 13918.</title>
        <authorList>
            <person name="Komaki H."/>
            <person name="Tamura T."/>
        </authorList>
    </citation>
    <scope>NUCLEOTIDE SEQUENCE [LARGE SCALE GENOMIC DNA]</scope>
    <source>
        <strain evidence="2 3">NBRC 13918</strain>
    </source>
</reference>
<feature type="transmembrane region" description="Helical" evidence="1">
    <location>
        <begin position="85"/>
        <end position="103"/>
    </location>
</feature>
<accession>A0A8J3RLW1</accession>
<feature type="transmembrane region" description="Helical" evidence="1">
    <location>
        <begin position="118"/>
        <end position="136"/>
    </location>
</feature>
<gene>
    <name evidence="2" type="ORF">Plo01_37990</name>
</gene>
<evidence type="ECO:0000313" key="3">
    <source>
        <dbReference type="Proteomes" id="UP000616724"/>
    </source>
</evidence>